<dbReference type="OrthoDB" id="5498296at2"/>
<dbReference type="AlphaFoldDB" id="A6GB97"/>
<dbReference type="EMBL" id="ABCS01000057">
    <property type="protein sequence ID" value="EDM76806.1"/>
    <property type="molecule type" value="Genomic_DNA"/>
</dbReference>
<reference evidence="2 3" key="1">
    <citation type="submission" date="2007-06" db="EMBL/GenBank/DDBJ databases">
        <authorList>
            <person name="Shimkets L."/>
            <person name="Ferriera S."/>
            <person name="Johnson J."/>
            <person name="Kravitz S."/>
            <person name="Beeson K."/>
            <person name="Sutton G."/>
            <person name="Rogers Y.-H."/>
            <person name="Friedman R."/>
            <person name="Frazier M."/>
            <person name="Venter J.C."/>
        </authorList>
    </citation>
    <scope>NUCLEOTIDE SEQUENCE [LARGE SCALE GENOMIC DNA]</scope>
    <source>
        <strain evidence="2 3">SIR-1</strain>
    </source>
</reference>
<keyword evidence="3" id="KW-1185">Reference proteome</keyword>
<evidence type="ECO:0000313" key="2">
    <source>
        <dbReference type="EMBL" id="EDM76806.1"/>
    </source>
</evidence>
<proteinExistence type="predicted"/>
<dbReference type="NCBIfam" id="NF041621">
    <property type="entry name" value="MXAN_5187_C_dom"/>
    <property type="match status" value="1"/>
</dbReference>
<protein>
    <submittedName>
        <fullName evidence="2">Uncharacterized protein</fullName>
    </submittedName>
</protein>
<feature type="region of interest" description="Disordered" evidence="1">
    <location>
        <begin position="129"/>
        <end position="163"/>
    </location>
</feature>
<gene>
    <name evidence="2" type="ORF">PPSIR1_04338</name>
</gene>
<comment type="caution">
    <text evidence="2">The sequence shown here is derived from an EMBL/GenBank/DDBJ whole genome shotgun (WGS) entry which is preliminary data.</text>
</comment>
<dbReference type="Proteomes" id="UP000005801">
    <property type="component" value="Unassembled WGS sequence"/>
</dbReference>
<dbReference type="eggNOG" id="COG3266">
    <property type="taxonomic scope" value="Bacteria"/>
</dbReference>
<evidence type="ECO:0000313" key="3">
    <source>
        <dbReference type="Proteomes" id="UP000005801"/>
    </source>
</evidence>
<name>A6GB97_9BACT</name>
<sequence>MARAKQQGPQAVTKDTLDDIEESIELLKVAYERYFNGVDRVPPRREHDKVKRSVRQLERVRIGSTALRFRAQGLRARLITYEQYWRRILNQIEKGTFKRVLAESARREYLAAQRKRELAEEAARQAAALEAEEGEASESTTDGKVRKRAVRKPATRPRRAALPDGVDAGKARDLFKNFIAAKKAAGEPTKGLTYQKLVAKLSREVPKLREKHGSNIRFEVATVKGKVRLRARRDS</sequence>
<accession>A6GB97</accession>
<feature type="compositionally biased region" description="Basic residues" evidence="1">
    <location>
        <begin position="145"/>
        <end position="159"/>
    </location>
</feature>
<evidence type="ECO:0000256" key="1">
    <source>
        <dbReference type="SAM" id="MobiDB-lite"/>
    </source>
</evidence>
<organism evidence="2 3">
    <name type="scientific">Plesiocystis pacifica SIR-1</name>
    <dbReference type="NCBI Taxonomy" id="391625"/>
    <lineage>
        <taxon>Bacteria</taxon>
        <taxon>Pseudomonadati</taxon>
        <taxon>Myxococcota</taxon>
        <taxon>Polyangia</taxon>
        <taxon>Nannocystales</taxon>
        <taxon>Nannocystaceae</taxon>
        <taxon>Plesiocystis</taxon>
    </lineage>
</organism>
<dbReference type="RefSeq" id="WP_006973988.1">
    <property type="nucleotide sequence ID" value="NZ_ABCS01000057.1"/>
</dbReference>
<dbReference type="STRING" id="391625.PPSIR1_04338"/>